<dbReference type="InterPro" id="IPR013148">
    <property type="entry name" value="Glyco_hydro_32_N"/>
</dbReference>
<feature type="domain" description="Glycosyl hydrolase family 32 N-terminal" evidence="6">
    <location>
        <begin position="38"/>
        <end position="339"/>
    </location>
</feature>
<dbReference type="SMART" id="SM00640">
    <property type="entry name" value="Glyco_32"/>
    <property type="match status" value="1"/>
</dbReference>
<dbReference type="Gene3D" id="2.115.10.20">
    <property type="entry name" value="Glycosyl hydrolase domain, family 43"/>
    <property type="match status" value="1"/>
</dbReference>
<dbReference type="InterPro" id="IPR001362">
    <property type="entry name" value="Glyco_hydro_32"/>
</dbReference>
<keyword evidence="2 4" id="KW-0378">Hydrolase</keyword>
<dbReference type="SUPFAM" id="SSF75005">
    <property type="entry name" value="Arabinanase/levansucrase/invertase"/>
    <property type="match status" value="1"/>
</dbReference>
<dbReference type="PROSITE" id="PS00609">
    <property type="entry name" value="GLYCOSYL_HYDROL_F32"/>
    <property type="match status" value="1"/>
</dbReference>
<evidence type="ECO:0000256" key="3">
    <source>
        <dbReference type="ARBA" id="ARBA00023295"/>
    </source>
</evidence>
<dbReference type="InterPro" id="IPR051214">
    <property type="entry name" value="GH32_Enzymes"/>
</dbReference>
<feature type="domain" description="Glycosyl hydrolase family 32 C-terminal" evidence="7">
    <location>
        <begin position="384"/>
        <end position="472"/>
    </location>
</feature>
<gene>
    <name evidence="8" type="ORF">JCM19235_5282</name>
</gene>
<dbReference type="Proteomes" id="UP000029228">
    <property type="component" value="Unassembled WGS sequence"/>
</dbReference>
<dbReference type="InterPro" id="IPR013320">
    <property type="entry name" value="ConA-like_dom_sf"/>
</dbReference>
<proteinExistence type="inferred from homology"/>
<dbReference type="Pfam" id="PF08244">
    <property type="entry name" value="Glyco_hydro_32C"/>
    <property type="match status" value="1"/>
</dbReference>
<dbReference type="CDD" id="cd18623">
    <property type="entry name" value="GH32_ScrB-like"/>
    <property type="match status" value="1"/>
</dbReference>
<dbReference type="GO" id="GO:0005737">
    <property type="term" value="C:cytoplasm"/>
    <property type="evidence" value="ECO:0007669"/>
    <property type="project" value="UniProtKB-SubCell"/>
</dbReference>
<comment type="subcellular location">
    <subcellularLocation>
        <location evidence="5">Cytoplasm</location>
    </subcellularLocation>
</comment>
<evidence type="ECO:0000313" key="9">
    <source>
        <dbReference type="Proteomes" id="UP000029228"/>
    </source>
</evidence>
<evidence type="ECO:0000256" key="4">
    <source>
        <dbReference type="RuleBase" id="RU362110"/>
    </source>
</evidence>
<dbReference type="Gene3D" id="2.60.120.560">
    <property type="entry name" value="Exo-inulinase, domain 1"/>
    <property type="match status" value="1"/>
</dbReference>
<dbReference type="SUPFAM" id="SSF49899">
    <property type="entry name" value="Concanavalin A-like lectins/glucanases"/>
    <property type="match status" value="1"/>
</dbReference>
<evidence type="ECO:0000259" key="6">
    <source>
        <dbReference type="Pfam" id="PF00251"/>
    </source>
</evidence>
<keyword evidence="3 4" id="KW-0326">Glycosidase</keyword>
<evidence type="ECO:0000256" key="2">
    <source>
        <dbReference type="ARBA" id="ARBA00022801"/>
    </source>
</evidence>
<reference evidence="8 9" key="2">
    <citation type="submission" date="2014-09" db="EMBL/GenBank/DDBJ databases">
        <authorList>
            <consortium name="NBRP consortium"/>
            <person name="Sawabe T."/>
            <person name="Meirelles P."/>
            <person name="Nakanishi M."/>
            <person name="Sayaka M."/>
            <person name="Hattori M."/>
            <person name="Ohkuma M."/>
        </authorList>
    </citation>
    <scope>NUCLEOTIDE SEQUENCE [LARGE SCALE GENOMIC DNA]</scope>
    <source>
        <strain evidence="9">JCM19235</strain>
    </source>
</reference>
<comment type="caution">
    <text evidence="8">The sequence shown here is derived from an EMBL/GenBank/DDBJ whole genome shotgun (WGS) entry which is preliminary data.</text>
</comment>
<keyword evidence="9" id="KW-1185">Reference proteome</keyword>
<dbReference type="NCBIfam" id="TIGR01322">
    <property type="entry name" value="scrB_fam"/>
    <property type="match status" value="1"/>
</dbReference>
<sequence length="475" mass="54583">MDFSNRQNRMVRLDEVSDEYLQHIASLTKNDPYYPSYHIAPKHGLVNDPNGLSFFNGEHHIFYQWFPLGPVHGLKHWYHVSTKDFVHFKDRGVALYPDQDYDQHGCHTGIAVVENDQLNLLYTAHYVPEPDTGHPTQILAVMDKEGNVEKKGIVVDFNPEHYTHNMRDPVTIKRDDSYYMLIGAESHQNEGKLAIYGGQSIDSYNYMGNVDIGLEQFGFMWECPNYYEEDDSGVFIFSPQGVSSDNKYDLKNVFSVVYIVGKPIDTQSLKFENQGYFELDKGFDFYAPQTYLDEQGRRILIGWLGNSKSEYPTDKNYWAHMLTMPREVEIRGNKLIQKPLIEMEALRLSAHSLAAKTELASRAFELDVLVEENFVIEFANQNGEKMVFSGTDCEWQLDRTAVTDVHAEQFGTVRYAKRVGAHNRVRIFVDNSSIEVFCDDGETVFTSRLFVADLEQLNLSGVTGTIHYLDSIQYN</sequence>
<organism evidence="8 9">
    <name type="scientific">Vibrio maritimus</name>
    <dbReference type="NCBI Taxonomy" id="990268"/>
    <lineage>
        <taxon>Bacteria</taxon>
        <taxon>Pseudomonadati</taxon>
        <taxon>Pseudomonadota</taxon>
        <taxon>Gammaproteobacteria</taxon>
        <taxon>Vibrionales</taxon>
        <taxon>Vibrionaceae</taxon>
        <taxon>Vibrio</taxon>
    </lineage>
</organism>
<comment type="catalytic activity">
    <reaction evidence="4">
        <text>Hydrolysis of terminal non-reducing beta-D-fructofuranoside residues in beta-D-fructofuranosides.</text>
        <dbReference type="EC" id="3.2.1.26"/>
    </reaction>
</comment>
<dbReference type="UniPathway" id="UPA00238"/>
<dbReference type="STRING" id="990268.JCM19235_5282"/>
<keyword evidence="5" id="KW-0119">Carbohydrate metabolism</keyword>
<keyword evidence="5" id="KW-0963">Cytoplasm</keyword>
<dbReference type="AlphaFoldDB" id="A0A090RQ92"/>
<accession>A0A090RQ92</accession>
<dbReference type="InterPro" id="IPR013189">
    <property type="entry name" value="Glyco_hydro_32_C"/>
</dbReference>
<dbReference type="InterPro" id="IPR018053">
    <property type="entry name" value="Glyco_hydro_32_AS"/>
</dbReference>
<dbReference type="Pfam" id="PF00251">
    <property type="entry name" value="Glyco_hydro_32N"/>
    <property type="match status" value="1"/>
</dbReference>
<protein>
    <recommendedName>
        <fullName evidence="4">Sucrose-6-phosphate hydrolase</fullName>
        <ecNumber evidence="4">3.2.1.26</ecNumber>
    </recommendedName>
    <alternativeName>
        <fullName evidence="5">Invertase</fullName>
    </alternativeName>
</protein>
<dbReference type="GO" id="GO:0005985">
    <property type="term" value="P:sucrose metabolic process"/>
    <property type="evidence" value="ECO:0007669"/>
    <property type="project" value="UniProtKB-UniPathway"/>
</dbReference>
<reference evidence="8 9" key="1">
    <citation type="submission" date="2014-09" db="EMBL/GenBank/DDBJ databases">
        <title>Vibrio maritimus JCM 19235. (C45) whole genome shotgun sequence.</title>
        <authorList>
            <person name="Sawabe T."/>
            <person name="Meirelles P."/>
            <person name="Nakanishi M."/>
            <person name="Sayaka M."/>
            <person name="Hattori M."/>
            <person name="Ohkuma M."/>
        </authorList>
    </citation>
    <scope>NUCLEOTIDE SEQUENCE [LARGE SCALE GENOMIC DNA]</scope>
    <source>
        <strain evidence="9">JCM19235</strain>
    </source>
</reference>
<evidence type="ECO:0000313" key="8">
    <source>
        <dbReference type="EMBL" id="GAL16733.1"/>
    </source>
</evidence>
<dbReference type="EMBL" id="BBMR01000001">
    <property type="protein sequence ID" value="GAL16733.1"/>
    <property type="molecule type" value="Genomic_DNA"/>
</dbReference>
<comment type="similarity">
    <text evidence="1 4">Belongs to the glycosyl hydrolase 32 family.</text>
</comment>
<dbReference type="InterPro" id="IPR006232">
    <property type="entry name" value="Suc6P_hydrolase"/>
</dbReference>
<dbReference type="InterPro" id="IPR023296">
    <property type="entry name" value="Glyco_hydro_beta-prop_sf"/>
</dbReference>
<name>A0A090RQ92_9VIBR</name>
<evidence type="ECO:0000256" key="1">
    <source>
        <dbReference type="ARBA" id="ARBA00009902"/>
    </source>
</evidence>
<dbReference type="OrthoDB" id="9801455at2"/>
<evidence type="ECO:0000256" key="5">
    <source>
        <dbReference type="RuleBase" id="RU365015"/>
    </source>
</evidence>
<dbReference type="EC" id="3.2.1.26" evidence="4"/>
<evidence type="ECO:0000259" key="7">
    <source>
        <dbReference type="Pfam" id="PF08244"/>
    </source>
</evidence>
<comment type="pathway">
    <text evidence="5">Glycan biosynthesis; sucrose metabolism.</text>
</comment>
<comment type="function">
    <text evidence="5">Enables the bacterium to metabolize sucrose as a sole carbon source.</text>
</comment>
<dbReference type="PANTHER" id="PTHR43101">
    <property type="entry name" value="BETA-FRUCTOSIDASE"/>
    <property type="match status" value="1"/>
</dbReference>
<dbReference type="GO" id="GO:0004564">
    <property type="term" value="F:beta-fructofuranosidase activity"/>
    <property type="evidence" value="ECO:0007669"/>
    <property type="project" value="UniProtKB-EC"/>
</dbReference>
<dbReference type="PANTHER" id="PTHR43101:SF1">
    <property type="entry name" value="BETA-FRUCTOSIDASE"/>
    <property type="match status" value="1"/>
</dbReference>